<dbReference type="EMBL" id="GEGO01005000">
    <property type="protein sequence ID" value="JAR90404.1"/>
    <property type="molecule type" value="Transcribed_RNA"/>
</dbReference>
<evidence type="ECO:0000256" key="3">
    <source>
        <dbReference type="SAM" id="MobiDB-lite"/>
    </source>
</evidence>
<dbReference type="InterPro" id="IPR050502">
    <property type="entry name" value="Euk_RNA-bind_prot"/>
</dbReference>
<dbReference type="PANTHER" id="PTHR48025:SF1">
    <property type="entry name" value="RRM DOMAIN-CONTAINING PROTEIN"/>
    <property type="match status" value="1"/>
</dbReference>
<feature type="domain" description="RRM" evidence="4">
    <location>
        <begin position="2"/>
        <end position="72"/>
    </location>
</feature>
<dbReference type="AlphaFoldDB" id="A0A147BI54"/>
<dbReference type="Pfam" id="PF00076">
    <property type="entry name" value="RRM_1"/>
    <property type="match status" value="1"/>
</dbReference>
<name>A0A147BI54_IXORI</name>
<organism evidence="5">
    <name type="scientific">Ixodes ricinus</name>
    <name type="common">Common tick</name>
    <name type="synonym">Acarus ricinus</name>
    <dbReference type="NCBI Taxonomy" id="34613"/>
    <lineage>
        <taxon>Eukaryota</taxon>
        <taxon>Metazoa</taxon>
        <taxon>Ecdysozoa</taxon>
        <taxon>Arthropoda</taxon>
        <taxon>Chelicerata</taxon>
        <taxon>Arachnida</taxon>
        <taxon>Acari</taxon>
        <taxon>Parasitiformes</taxon>
        <taxon>Ixodida</taxon>
        <taxon>Ixodoidea</taxon>
        <taxon>Ixodidae</taxon>
        <taxon>Ixodinae</taxon>
        <taxon>Ixodes</taxon>
    </lineage>
</organism>
<keyword evidence="1 2" id="KW-0694">RNA-binding</keyword>
<accession>A0A147BI54</accession>
<reference evidence="5" key="1">
    <citation type="journal article" date="2018" name="PLoS Negl. Trop. Dis.">
        <title>Sialome diversity of ticks revealed by RNAseq of single tick salivary glands.</title>
        <authorList>
            <person name="Perner J."/>
            <person name="Kropackova S."/>
            <person name="Kopacek P."/>
            <person name="Ribeiro J.M."/>
        </authorList>
    </citation>
    <scope>NUCLEOTIDE SEQUENCE</scope>
    <source>
        <strain evidence="5">Siblings of single egg batch collected in Ceske Budejovice</strain>
        <tissue evidence="5">Salivary glands</tissue>
    </source>
</reference>
<feature type="region of interest" description="Disordered" evidence="3">
    <location>
        <begin position="69"/>
        <end position="106"/>
    </location>
</feature>
<dbReference type="SMART" id="SM00360">
    <property type="entry name" value="RRM"/>
    <property type="match status" value="1"/>
</dbReference>
<dbReference type="PANTHER" id="PTHR48025">
    <property type="entry name" value="OS02G0815200 PROTEIN"/>
    <property type="match status" value="1"/>
</dbReference>
<evidence type="ECO:0000259" key="4">
    <source>
        <dbReference type="PROSITE" id="PS50102"/>
    </source>
</evidence>
<dbReference type="FunFam" id="3.30.70.330:FF:001421">
    <property type="entry name" value="RNA-binding protein LARK"/>
    <property type="match status" value="1"/>
</dbReference>
<dbReference type="Gene3D" id="3.30.70.330">
    <property type="match status" value="1"/>
</dbReference>
<dbReference type="PROSITE" id="PS50102">
    <property type="entry name" value="RRM"/>
    <property type="match status" value="1"/>
</dbReference>
<feature type="compositionally biased region" description="Pro residues" evidence="3">
    <location>
        <begin position="155"/>
        <end position="165"/>
    </location>
</feature>
<dbReference type="GO" id="GO:0003729">
    <property type="term" value="F:mRNA binding"/>
    <property type="evidence" value="ECO:0007669"/>
    <property type="project" value="TreeGrafter"/>
</dbReference>
<feature type="region of interest" description="Disordered" evidence="3">
    <location>
        <begin position="130"/>
        <end position="192"/>
    </location>
</feature>
<dbReference type="SUPFAM" id="SSF54928">
    <property type="entry name" value="RNA-binding domain, RBD"/>
    <property type="match status" value="1"/>
</dbReference>
<sequence>RTKLFVGHLPDGLRTEELQELFAKYGTVTECDVINKYGFVHMSTEEECEEALKNLNNYNFMGSTLSVERSTSKFHQEPGAPGRAKGGPRPPYGGQRNGYEPRPAGGYYNGGGPGAYGDYRRGGADLYDRGPYRAMAERPRPYPVPYERREDPYAPRRPPPGPPSMGPDMYERRPSQDYHSLYTRRSPPPASGSVVWPGGPLWVAPLLRRASPADPGRALGASVSRDAVTSTSVLCAVPGTCPLRPRSRRRTVGTRRA</sequence>
<feature type="compositionally biased region" description="Basic and acidic residues" evidence="3">
    <location>
        <begin position="130"/>
        <end position="154"/>
    </location>
</feature>
<dbReference type="GO" id="GO:0005634">
    <property type="term" value="C:nucleus"/>
    <property type="evidence" value="ECO:0007669"/>
    <property type="project" value="TreeGrafter"/>
</dbReference>
<dbReference type="CDD" id="cd12343">
    <property type="entry name" value="RRM1_2_CoAA_like"/>
    <property type="match status" value="1"/>
</dbReference>
<evidence type="ECO:0000256" key="2">
    <source>
        <dbReference type="PROSITE-ProRule" id="PRU00176"/>
    </source>
</evidence>
<dbReference type="InterPro" id="IPR000504">
    <property type="entry name" value="RRM_dom"/>
</dbReference>
<dbReference type="InterPro" id="IPR012677">
    <property type="entry name" value="Nucleotide-bd_a/b_plait_sf"/>
</dbReference>
<evidence type="ECO:0000256" key="1">
    <source>
        <dbReference type="ARBA" id="ARBA00022884"/>
    </source>
</evidence>
<dbReference type="InterPro" id="IPR035979">
    <property type="entry name" value="RBD_domain_sf"/>
</dbReference>
<proteinExistence type="predicted"/>
<protein>
    <submittedName>
        <fullName evidence="5">Putative btsp</fullName>
    </submittedName>
</protein>
<evidence type="ECO:0000313" key="5">
    <source>
        <dbReference type="EMBL" id="JAR90404.1"/>
    </source>
</evidence>
<feature type="non-terminal residue" evidence="5">
    <location>
        <position position="1"/>
    </location>
</feature>